<dbReference type="Proteomes" id="UP000037425">
    <property type="component" value="Unassembled WGS sequence"/>
</dbReference>
<dbReference type="RefSeq" id="WP_053248068.1">
    <property type="nucleotide sequence ID" value="NZ_LGAP01000002.1"/>
</dbReference>
<dbReference type="SUPFAM" id="SSF54593">
    <property type="entry name" value="Glyoxalase/Bleomycin resistance protein/Dihydroxybiphenyl dioxygenase"/>
    <property type="match status" value="1"/>
</dbReference>
<accession>A0A0L8C2W3</accession>
<gene>
    <name evidence="2" type="ORF">AC244_07075</name>
</gene>
<proteinExistence type="predicted"/>
<comment type="caution">
    <text evidence="2">The sequence shown here is derived from an EMBL/GenBank/DDBJ whole genome shotgun (WGS) entry which is preliminary data.</text>
</comment>
<evidence type="ECO:0000313" key="2">
    <source>
        <dbReference type="EMBL" id="KOF21128.1"/>
    </source>
</evidence>
<dbReference type="InterPro" id="IPR029068">
    <property type="entry name" value="Glyas_Bleomycin-R_OHBP_Dase"/>
</dbReference>
<dbReference type="OrthoDB" id="9799428at2"/>
<evidence type="ECO:0000313" key="3">
    <source>
        <dbReference type="Proteomes" id="UP000037425"/>
    </source>
</evidence>
<dbReference type="PANTHER" id="PTHR33993:SF5">
    <property type="entry name" value="GLYOXALASE"/>
    <property type="match status" value="1"/>
</dbReference>
<dbReference type="Gene3D" id="3.10.180.10">
    <property type="entry name" value="2,3-Dihydroxybiphenyl 1,2-Dioxygenase, domain 1"/>
    <property type="match status" value="1"/>
</dbReference>
<dbReference type="AlphaFoldDB" id="A0A0L8C2W3"/>
<dbReference type="InterPro" id="IPR041581">
    <property type="entry name" value="Glyoxalase_6"/>
</dbReference>
<dbReference type="PATRIC" id="fig|106592.7.peg.3061"/>
<reference evidence="3" key="1">
    <citation type="submission" date="2015-07" db="EMBL/GenBank/DDBJ databases">
        <title>Whole genome sequence of an Ensifer adhaerens strain isolated from a cave pool in the Wind Cave National Park.</title>
        <authorList>
            <person name="Eng W.W.H."/>
            <person name="Gan H.M."/>
            <person name="Barton H.A."/>
            <person name="Savka M.A."/>
        </authorList>
    </citation>
    <scope>NUCLEOTIDE SEQUENCE [LARGE SCALE GENOMIC DNA]</scope>
    <source>
        <strain evidence="3">SD006</strain>
    </source>
</reference>
<dbReference type="Pfam" id="PF18029">
    <property type="entry name" value="Glyoxalase_6"/>
    <property type="match status" value="1"/>
</dbReference>
<sequence>MQKVAGIGGLFFRSDDPDGLAAWYQTHLGIDTVPSSYDDTCWQQRAGSTVFAPFKRDTDYFGRSEQMWMVNFRVDDLDAMTEQLRAAGIAVTIDPQTYPNGRFARLYDPEGNPIELWQPNPAE</sequence>
<feature type="domain" description="VOC" evidence="1">
    <location>
        <begin position="6"/>
        <end position="119"/>
    </location>
</feature>
<dbReference type="InterPro" id="IPR052164">
    <property type="entry name" value="Anthracycline_SecMetBiosynth"/>
</dbReference>
<dbReference type="InterPro" id="IPR037523">
    <property type="entry name" value="VOC_core"/>
</dbReference>
<dbReference type="PROSITE" id="PS51819">
    <property type="entry name" value="VOC"/>
    <property type="match status" value="1"/>
</dbReference>
<dbReference type="PANTHER" id="PTHR33993">
    <property type="entry name" value="GLYOXALASE-RELATED"/>
    <property type="match status" value="1"/>
</dbReference>
<organism evidence="2 3">
    <name type="scientific">Ensifer adhaerens</name>
    <name type="common">Sinorhizobium morelense</name>
    <dbReference type="NCBI Taxonomy" id="106592"/>
    <lineage>
        <taxon>Bacteria</taxon>
        <taxon>Pseudomonadati</taxon>
        <taxon>Pseudomonadota</taxon>
        <taxon>Alphaproteobacteria</taxon>
        <taxon>Hyphomicrobiales</taxon>
        <taxon>Rhizobiaceae</taxon>
        <taxon>Sinorhizobium/Ensifer group</taxon>
        <taxon>Ensifer</taxon>
    </lineage>
</organism>
<protein>
    <submittedName>
        <fullName evidence="2">Glyoxalase</fullName>
    </submittedName>
</protein>
<name>A0A0L8C2W3_ENSAD</name>
<dbReference type="EMBL" id="LGAP01000002">
    <property type="protein sequence ID" value="KOF21128.1"/>
    <property type="molecule type" value="Genomic_DNA"/>
</dbReference>
<evidence type="ECO:0000259" key="1">
    <source>
        <dbReference type="PROSITE" id="PS51819"/>
    </source>
</evidence>